<evidence type="ECO:0000259" key="4">
    <source>
        <dbReference type="Pfam" id="PF00248"/>
    </source>
</evidence>
<dbReference type="Gene3D" id="3.20.20.100">
    <property type="entry name" value="NADP-dependent oxidoreductase domain"/>
    <property type="match status" value="1"/>
</dbReference>
<dbReference type="InterPro" id="IPR023210">
    <property type="entry name" value="NADP_OxRdtase_dom"/>
</dbReference>
<accession>A0A512DXP1</accession>
<protein>
    <recommendedName>
        <fullName evidence="4">NADP-dependent oxidoreductase domain-containing protein</fullName>
    </recommendedName>
</protein>
<dbReference type="PRINTS" id="PR00069">
    <property type="entry name" value="ALDKETRDTASE"/>
</dbReference>
<comment type="caution">
    <text evidence="5">The sequence shown here is derived from an EMBL/GenBank/DDBJ whole genome shotgun (WGS) entry which is preliminary data.</text>
</comment>
<sequence>MPLRTIPFGDGEVPTLGQGTWFMGEDRDERAGEVRALQLGLDLGMTLIDTAEMYADGGAEEVVGEAIKGRRDDCFLVSKAYPQNAGRRSAIQACERSLKRIGTDYLDVYLLHWRGGIPLSETVEAFETLRQQGKIRRWGVSNLDTDDMKELLAVPGGDACATDQVLYNLTRRGPEWDLLPWCRDKGIPVMAYSPIEQGRIPAKGALRTVANRLDATPFQVALAWVLAQEGVVAIPKASDPEHVKANRAATDLVLTPEDLAELDRDFPPPKGPRPLEML</sequence>
<evidence type="ECO:0000313" key="6">
    <source>
        <dbReference type="Proteomes" id="UP000321523"/>
    </source>
</evidence>
<dbReference type="SUPFAM" id="SSF51430">
    <property type="entry name" value="NAD(P)-linked oxidoreductase"/>
    <property type="match status" value="1"/>
</dbReference>
<dbReference type="AlphaFoldDB" id="A0A512DXP1"/>
<proteinExistence type="predicted"/>
<feature type="site" description="Lowers pKa of active site Tyr" evidence="3">
    <location>
        <position position="79"/>
    </location>
</feature>
<dbReference type="PIRSF" id="PIRSF000097">
    <property type="entry name" value="AKR"/>
    <property type="match status" value="1"/>
</dbReference>
<keyword evidence="6" id="KW-1185">Reference proteome</keyword>
<reference evidence="5 6" key="1">
    <citation type="submission" date="2019-07" db="EMBL/GenBank/DDBJ databases">
        <title>Whole genome shotgun sequence of Skermanella aerolata NBRC 106429.</title>
        <authorList>
            <person name="Hosoyama A."/>
            <person name="Uohara A."/>
            <person name="Ohji S."/>
            <person name="Ichikawa N."/>
        </authorList>
    </citation>
    <scope>NUCLEOTIDE SEQUENCE [LARGE SCALE GENOMIC DNA]</scope>
    <source>
        <strain evidence="5 6">NBRC 106429</strain>
    </source>
</reference>
<dbReference type="RefSeq" id="WP_044434201.1">
    <property type="nucleotide sequence ID" value="NZ_BJYZ01000026.1"/>
</dbReference>
<gene>
    <name evidence="5" type="ORF">SAE02_53950</name>
</gene>
<evidence type="ECO:0000256" key="3">
    <source>
        <dbReference type="PIRSR" id="PIRSR000097-3"/>
    </source>
</evidence>
<dbReference type="InterPro" id="IPR036812">
    <property type="entry name" value="NAD(P)_OxRdtase_dom_sf"/>
</dbReference>
<name>A0A512DXP1_9PROT</name>
<organism evidence="5 6">
    <name type="scientific">Skermanella aerolata</name>
    <dbReference type="NCBI Taxonomy" id="393310"/>
    <lineage>
        <taxon>Bacteria</taxon>
        <taxon>Pseudomonadati</taxon>
        <taxon>Pseudomonadota</taxon>
        <taxon>Alphaproteobacteria</taxon>
        <taxon>Rhodospirillales</taxon>
        <taxon>Azospirillaceae</taxon>
        <taxon>Skermanella</taxon>
    </lineage>
</organism>
<evidence type="ECO:0000256" key="2">
    <source>
        <dbReference type="PIRSR" id="PIRSR000097-2"/>
    </source>
</evidence>
<dbReference type="GO" id="GO:0016491">
    <property type="term" value="F:oxidoreductase activity"/>
    <property type="evidence" value="ECO:0007669"/>
    <property type="project" value="InterPro"/>
</dbReference>
<dbReference type="Pfam" id="PF00248">
    <property type="entry name" value="Aldo_ket_red"/>
    <property type="match status" value="1"/>
</dbReference>
<dbReference type="Proteomes" id="UP000321523">
    <property type="component" value="Unassembled WGS sequence"/>
</dbReference>
<feature type="binding site" evidence="2">
    <location>
        <position position="112"/>
    </location>
    <ligand>
        <name>substrate</name>
    </ligand>
</feature>
<dbReference type="PANTHER" id="PTHR43638">
    <property type="entry name" value="OXIDOREDUCTASE, ALDO/KETO REDUCTASE FAMILY PROTEIN"/>
    <property type="match status" value="1"/>
</dbReference>
<dbReference type="PANTHER" id="PTHR43638:SF3">
    <property type="entry name" value="ALDEHYDE REDUCTASE"/>
    <property type="match status" value="1"/>
</dbReference>
<dbReference type="OrthoDB" id="9772407at2"/>
<dbReference type="InterPro" id="IPR020471">
    <property type="entry name" value="AKR"/>
</dbReference>
<dbReference type="EMBL" id="BJYZ01000026">
    <property type="protein sequence ID" value="GEO41247.1"/>
    <property type="molecule type" value="Genomic_DNA"/>
</dbReference>
<evidence type="ECO:0000313" key="5">
    <source>
        <dbReference type="EMBL" id="GEO41247.1"/>
    </source>
</evidence>
<feature type="active site" description="Proton donor" evidence="1">
    <location>
        <position position="54"/>
    </location>
</feature>
<dbReference type="CDD" id="cd19138">
    <property type="entry name" value="AKR_YeaE"/>
    <property type="match status" value="1"/>
</dbReference>
<feature type="domain" description="NADP-dependent oxidoreductase" evidence="4">
    <location>
        <begin position="16"/>
        <end position="263"/>
    </location>
</feature>
<evidence type="ECO:0000256" key="1">
    <source>
        <dbReference type="PIRSR" id="PIRSR000097-1"/>
    </source>
</evidence>